<feature type="active site" description="Proton donor" evidence="13">
    <location>
        <position position="101"/>
    </location>
</feature>
<dbReference type="OrthoDB" id="9764501at2"/>
<dbReference type="Proteomes" id="UP000199652">
    <property type="component" value="Unassembled WGS sequence"/>
</dbReference>
<dbReference type="CDD" id="cd02801">
    <property type="entry name" value="DUS_like_FMN"/>
    <property type="match status" value="1"/>
</dbReference>
<evidence type="ECO:0000256" key="4">
    <source>
        <dbReference type="ARBA" id="ARBA00022630"/>
    </source>
</evidence>
<evidence type="ECO:0000313" key="17">
    <source>
        <dbReference type="Proteomes" id="UP000199652"/>
    </source>
</evidence>
<dbReference type="AlphaFoldDB" id="A0A1H3H3K3"/>
<feature type="binding site" evidence="14">
    <location>
        <begin position="226"/>
        <end position="227"/>
    </location>
    <ligand>
        <name>FMN</name>
        <dbReference type="ChEBI" id="CHEBI:58210"/>
    </ligand>
</feature>
<evidence type="ECO:0000256" key="1">
    <source>
        <dbReference type="ARBA" id="ARBA00001917"/>
    </source>
</evidence>
<keyword evidence="5 12" id="KW-0288">FMN</keyword>
<evidence type="ECO:0000256" key="10">
    <source>
        <dbReference type="ARBA" id="ARBA00048205"/>
    </source>
</evidence>
<comment type="similarity">
    <text evidence="12">Belongs to the dus family.</text>
</comment>
<dbReference type="InterPro" id="IPR004652">
    <property type="entry name" value="DusB-like"/>
</dbReference>
<dbReference type="NCBIfam" id="TIGR00737">
    <property type="entry name" value="nifR3_yhdG"/>
    <property type="match status" value="1"/>
</dbReference>
<reference evidence="17" key="1">
    <citation type="submission" date="2016-10" db="EMBL/GenBank/DDBJ databases">
        <authorList>
            <person name="Varghese N."/>
            <person name="Submissions S."/>
        </authorList>
    </citation>
    <scope>NUCLEOTIDE SEQUENCE [LARGE SCALE GENOMIC DNA]</scope>
    <source>
        <strain evidence="17">VPI 5359</strain>
    </source>
</reference>
<gene>
    <name evidence="16" type="ORF">SAMN04488579_11643</name>
</gene>
<dbReference type="InterPro" id="IPR018517">
    <property type="entry name" value="tRNA_hU_synthase_CS"/>
</dbReference>
<dbReference type="PIRSF" id="PIRSF006621">
    <property type="entry name" value="Dus"/>
    <property type="match status" value="1"/>
</dbReference>
<accession>A0A1H3H3K3</accession>
<feature type="binding site" evidence="14">
    <location>
        <position position="170"/>
    </location>
    <ligand>
        <name>FMN</name>
        <dbReference type="ChEBI" id="CHEBI:58210"/>
    </ligand>
</feature>
<sequence length="326" mass="35801">MKIGDIVLKNQICLAPLAGYTNLPFRLLACEYGAAGVFTEMISAKGLYYKDPKTASLMATDPKEAPAGVQIFGSDPGILEEVVDRYINPSPFAFLDFNAGCPAPKIVKNGDGSALMKNPKLLGEIVERMKRVSTKPVIIKTRIGWDDDSINIREVAEVIEAAGADAHTIHGRTREAFYQGKANWEIIAEVKRHSRDIPIILNGDIKSAEGAKIALESTGCDGLMIGRGAVGNPFIFKGINQYLETGILPEPPTPREKIDAALAHTKLLSVLGFEPAGVKEMRKHLVAYTKGLRHATELRNAVFKTESQADIIHLLEDYWQENYRDE</sequence>
<dbReference type="InterPro" id="IPR024036">
    <property type="entry name" value="tRNA-dHydroUridine_Synthase_C"/>
</dbReference>
<dbReference type="InterPro" id="IPR013785">
    <property type="entry name" value="Aldolase_TIM"/>
</dbReference>
<evidence type="ECO:0000256" key="12">
    <source>
        <dbReference type="PIRNR" id="PIRNR006621"/>
    </source>
</evidence>
<evidence type="ECO:0000256" key="7">
    <source>
        <dbReference type="ARBA" id="ARBA00022857"/>
    </source>
</evidence>
<proteinExistence type="inferred from homology"/>
<comment type="catalytic activity">
    <reaction evidence="10">
        <text>a 5,6-dihydrouridine in tRNA + NADP(+) = a uridine in tRNA + NADPH + H(+)</text>
        <dbReference type="Rhea" id="RHEA:23624"/>
        <dbReference type="Rhea" id="RHEA-COMP:13339"/>
        <dbReference type="Rhea" id="RHEA-COMP:13887"/>
        <dbReference type="ChEBI" id="CHEBI:15378"/>
        <dbReference type="ChEBI" id="CHEBI:57783"/>
        <dbReference type="ChEBI" id="CHEBI:58349"/>
        <dbReference type="ChEBI" id="CHEBI:65315"/>
        <dbReference type="ChEBI" id="CHEBI:74443"/>
    </reaction>
</comment>
<evidence type="ECO:0000256" key="2">
    <source>
        <dbReference type="ARBA" id="ARBA00002790"/>
    </source>
</evidence>
<evidence type="ECO:0000256" key="9">
    <source>
        <dbReference type="ARBA" id="ARBA00023002"/>
    </source>
</evidence>
<dbReference type="EC" id="1.3.1.-" evidence="12"/>
<comment type="function">
    <text evidence="2 12">Catalyzes the synthesis of 5,6-dihydrouridine (D), a modified base found in the D-loop of most tRNAs, via the reduction of the C5-C6 double bond in target uridines.</text>
</comment>
<dbReference type="PROSITE" id="PS01136">
    <property type="entry name" value="UPF0034"/>
    <property type="match status" value="1"/>
</dbReference>
<organism evidence="16 17">
    <name type="scientific">Eubacterium barkeri</name>
    <name type="common">Clostridium barkeri</name>
    <dbReference type="NCBI Taxonomy" id="1528"/>
    <lineage>
        <taxon>Bacteria</taxon>
        <taxon>Bacillati</taxon>
        <taxon>Bacillota</taxon>
        <taxon>Clostridia</taxon>
        <taxon>Eubacteriales</taxon>
        <taxon>Eubacteriaceae</taxon>
        <taxon>Eubacterium</taxon>
    </lineage>
</organism>
<comment type="catalytic activity">
    <reaction evidence="11">
        <text>a 5,6-dihydrouridine in tRNA + NAD(+) = a uridine in tRNA + NADH + H(+)</text>
        <dbReference type="Rhea" id="RHEA:54452"/>
        <dbReference type="Rhea" id="RHEA-COMP:13339"/>
        <dbReference type="Rhea" id="RHEA-COMP:13887"/>
        <dbReference type="ChEBI" id="CHEBI:15378"/>
        <dbReference type="ChEBI" id="CHEBI:57540"/>
        <dbReference type="ChEBI" id="CHEBI:57945"/>
        <dbReference type="ChEBI" id="CHEBI:65315"/>
        <dbReference type="ChEBI" id="CHEBI:74443"/>
    </reaction>
</comment>
<keyword evidence="14" id="KW-0547">Nucleotide-binding</keyword>
<keyword evidence="3" id="KW-0820">tRNA-binding</keyword>
<evidence type="ECO:0000256" key="3">
    <source>
        <dbReference type="ARBA" id="ARBA00022555"/>
    </source>
</evidence>
<evidence type="ECO:0000256" key="11">
    <source>
        <dbReference type="ARBA" id="ARBA00048802"/>
    </source>
</evidence>
<evidence type="ECO:0000313" key="16">
    <source>
        <dbReference type="EMBL" id="SDY10096.1"/>
    </source>
</evidence>
<evidence type="ECO:0000256" key="6">
    <source>
        <dbReference type="ARBA" id="ARBA00022694"/>
    </source>
</evidence>
<evidence type="ECO:0000256" key="8">
    <source>
        <dbReference type="ARBA" id="ARBA00022884"/>
    </source>
</evidence>
<keyword evidence="7" id="KW-0521">NADP</keyword>
<dbReference type="InterPro" id="IPR001269">
    <property type="entry name" value="DUS_fam"/>
</dbReference>
<dbReference type="PANTHER" id="PTHR45846:SF1">
    <property type="entry name" value="TRNA-DIHYDROURIDINE(47) SYNTHASE [NAD(P)(+)]-LIKE"/>
    <property type="match status" value="1"/>
</dbReference>
<dbReference type="Pfam" id="PF01207">
    <property type="entry name" value="Dus"/>
    <property type="match status" value="1"/>
</dbReference>
<feature type="domain" description="DUS-like FMN-binding" evidence="15">
    <location>
        <begin position="14"/>
        <end position="315"/>
    </location>
</feature>
<keyword evidence="9 12" id="KW-0560">Oxidoreductase</keyword>
<dbReference type="GO" id="GO:0017150">
    <property type="term" value="F:tRNA dihydrouridine synthase activity"/>
    <property type="evidence" value="ECO:0007669"/>
    <property type="project" value="InterPro"/>
</dbReference>
<evidence type="ECO:0000259" key="15">
    <source>
        <dbReference type="Pfam" id="PF01207"/>
    </source>
</evidence>
<dbReference type="SUPFAM" id="SSF51395">
    <property type="entry name" value="FMN-linked oxidoreductases"/>
    <property type="match status" value="1"/>
</dbReference>
<feature type="binding site" evidence="14">
    <location>
        <position position="70"/>
    </location>
    <ligand>
        <name>FMN</name>
        <dbReference type="ChEBI" id="CHEBI:58210"/>
    </ligand>
</feature>
<dbReference type="Gene3D" id="1.10.1200.80">
    <property type="entry name" value="Putative flavin oxidoreducatase, domain 2"/>
    <property type="match status" value="1"/>
</dbReference>
<evidence type="ECO:0000256" key="13">
    <source>
        <dbReference type="PIRSR" id="PIRSR006621-1"/>
    </source>
</evidence>
<dbReference type="STRING" id="1528.SAMN04488579_11643"/>
<keyword evidence="6 12" id="KW-0819">tRNA processing</keyword>
<dbReference type="GO" id="GO:0000049">
    <property type="term" value="F:tRNA binding"/>
    <property type="evidence" value="ECO:0007669"/>
    <property type="project" value="UniProtKB-KW"/>
</dbReference>
<keyword evidence="17" id="KW-1185">Reference proteome</keyword>
<evidence type="ECO:0000256" key="14">
    <source>
        <dbReference type="PIRSR" id="PIRSR006621-2"/>
    </source>
</evidence>
<protein>
    <recommendedName>
        <fullName evidence="12">tRNA-dihydrouridine synthase</fullName>
        <ecNumber evidence="12">1.3.1.-</ecNumber>
    </recommendedName>
</protein>
<dbReference type="Gene3D" id="3.20.20.70">
    <property type="entry name" value="Aldolase class I"/>
    <property type="match status" value="1"/>
</dbReference>
<dbReference type="EMBL" id="FNOU01000016">
    <property type="protein sequence ID" value="SDY10096.1"/>
    <property type="molecule type" value="Genomic_DNA"/>
</dbReference>
<dbReference type="PANTHER" id="PTHR45846">
    <property type="entry name" value="TRNA-DIHYDROURIDINE(47) SYNTHASE [NAD(P)(+)]-LIKE"/>
    <property type="match status" value="1"/>
</dbReference>
<dbReference type="InterPro" id="IPR035587">
    <property type="entry name" value="DUS-like_FMN-bd"/>
</dbReference>
<feature type="binding site" evidence="14">
    <location>
        <position position="140"/>
    </location>
    <ligand>
        <name>FMN</name>
        <dbReference type="ChEBI" id="CHEBI:58210"/>
    </ligand>
</feature>
<dbReference type="RefSeq" id="WP_090245928.1">
    <property type="nucleotide sequence ID" value="NZ_FNOU01000016.1"/>
</dbReference>
<keyword evidence="4 12" id="KW-0285">Flavoprotein</keyword>
<comment type="cofactor">
    <cofactor evidence="1 12 14">
        <name>FMN</name>
        <dbReference type="ChEBI" id="CHEBI:58210"/>
    </cofactor>
</comment>
<name>A0A1H3H3K3_EUBBA</name>
<evidence type="ECO:0000256" key="5">
    <source>
        <dbReference type="ARBA" id="ARBA00022643"/>
    </source>
</evidence>
<keyword evidence="8" id="KW-0694">RNA-binding</keyword>
<dbReference type="GO" id="GO:0050660">
    <property type="term" value="F:flavin adenine dinucleotide binding"/>
    <property type="evidence" value="ECO:0007669"/>
    <property type="project" value="InterPro"/>
</dbReference>